<dbReference type="EMBL" id="JAGVWE010000002">
    <property type="protein sequence ID" value="MBS3062794.1"/>
    <property type="molecule type" value="Genomic_DNA"/>
</dbReference>
<comment type="caution">
    <text evidence="1">The sequence shown here is derived from an EMBL/GenBank/DDBJ whole genome shotgun (WGS) entry which is preliminary data.</text>
</comment>
<gene>
    <name evidence="1" type="ORF">J4203_02890</name>
</gene>
<proteinExistence type="predicted"/>
<sequence length="2755" mass="291458">MKPRAGNQRGIIFTLSVLLLALAVVGLAQTINEKTKDAADNISYANAAHAVANRFDNSREDLRKLVDQFKKVSPVVEADRITVSDSLPNADYQNPSNRFPLPLEDYKAFVSKYVDNFTFLLNAVEGFNNFQVMLDPYDVLYTHGMRGSDEVISVKPATTSFGYYKVEVNLNGRSYKQVIDEQTSASVAGTGINLQVVVTEGSEGKFDYTFQNLDPAQTSTIHVYSDLGTQTGETLISLEQDGELVVINRTPTTLNYKVSTVFGERESPKELEAPVTELMVQNELFKIKKTSKGFNINDLATIKLQTMNETWDTEKKNFAEREAVNYKAELYNFKGQLIDVSNLQFEFFEPDGGLDTSLTGLTTTNGVYKGSFAKSGGSMEEGTWTLKATATKGSTVSATTTFSVEEFAASCVVQLLDESCSGEDEDGLYGLGEKACFAAQLVDAEDQPIDSSNSISNPTVKALDARNEKETLFAAWNASLKRFESVWTIPLNYSKSNTDHLYESDVTYQKSDNSFETVHCQKQLRVGPDAASSLQNIALDFYDDAALTLLLPLKDQPTEGQDLPTQAKGEDIYIKVSLTDNQGKAVNTGVDLSLTHKNQSTPSLAVVGGQTDNGVYSTKFDTAINAAGRYTVQASATAGSTKSVSEKVFVELPQPTVCASPLTSFTVNLFRDSAHVTPASSFFLGATVYYEVHANSALGELAQLDQLTVKIMDPSRIVVDTQSPTVPVGMPFSGNFVTHAADTPGAWKIEVTGTCTDLGTQTNETESSIEPTPCNSGEERCPDGVCRAVDNCGCQAGQGRCPDGTCSASCPPTKTCASGQVLCGDLLTCGTICADTVCREANTNCGCSYGQERCSDSTCRTLGTCPTSSCPSGQEFCSDNVCRQANTNCGCGTGLSRCLDGSCRTTGTCPTGACPGGQSFCQDNVCRTTGTNCGCGAGLSRCVDGVCRATGTCPLGSCPAGQEFCQDNVCRTSNSNCGCGAGLSRCVDGVCRAIGTCPSSGTCPAGQERCQDNVCRAVSTNCGCSANQERCSNGACLAVGTCPVSCSSGQTLCPNGVCGEVCPDSVCRAAGTNCGCPQGAEMCADGACRSRCPPPWACEEPNLVRCPDGICGELCADGTCVAKGTCPPGPCPSYGQRYQDAKCRDPDNGDCSAPKVRCYDGICRVPCADGTCSVTGNCSNNCSPGQARCVNGACGIVCPDNTCQSPGSCGSCPPPQVSCNGRCASTCPPTSCPSGEILCGDGITCGVICADNTCKPAGTCNAVGPCQPGETQCADGTCGELCPDNVCRPTGTCPSINDCPPGTALCADGRTCGVICSDGTCRVPGSCPSNSCPSGQVLCQSGSCGIVCPDNVCRTPNANCGCSAGQVRCADGVCRATGTCPGGGPCSAGQTQCADGSCGVICSDGSCRATCLPYTPCPLGETLCGNGSCGIICTDNTCRPAGTCPLCPNGQEFCKDHVCRTPNTNCGCGSGQERCSDGVCRTLGTCQASCLPGQTLCANGTCGVVCPDNVCRAPNANCGCATGQERCLDGTCQPTGACPCPTGQTRCLDGVCRSTCLPCSPYQELCNDNVCYPTNANCGCGSGQERCKDGTCLAIGTCPGSCPLGQTLCPDNVCRTTGTCPPICPTGQVPCSNGSCGVICPDNLCRAANTNCGCSSGQERCSDGTCMATGTCPTGGPCPTGLTLCSDGTTCGELCPDNVCRPVGLHCGCPEGENMCPDGTCSTGCPPVFSSCFEHYWNAKDLSWTASISSNKKTLENYKTENLCGNSISVAEENLSWFNPNPGSEKLTKIKQNNVQYWSGSIGSGVYAVLSGSGFALSGNTLYSHPDALTWNQKIVDVPTNARCFQVLYKGSLGGGLTKYVTREKCFNVAATPPSTVNVTLFKDSTSALETDIEAATLSNAYDYATSPAFTALDLDYYTDAAGLAYPIKDYIYKKPKAPDTTSGSQTVNRCTTVEDNVFAKVEARDSLGELVPVDSVAITVKNPDGVVIQTISRSGASVSDGLTQAVIDFGDYDYAKNYETTDYPVTFGSADPPTDSRWTYNGGSQDTIIKAVKPADNSANNDGQWIFDSALRNHAYGTIVYTTSQTKYTGFLDGTNKTVNHSLHTATPDKLIAGDYTVEVSATVGQTTVTTTKTFKLTHGGDPKFVRDCATFVEPIELKPYFLIEYFYPGAGGQCDYLGTPVLAFNEGDKVCFKVTVRDNSVNPSGKLTLSEPFIKLVGGGSATSGKNWLTEPRQCASVSGENWAGESKAVPSAPTGVTNAYFTTQNREYYGISQADGAWQWSRTLQSGVYLDNVRSQVTVNNNASPYSTITGWFQIPKPTVVEYGAYETYSVQNVGSGKMCSDSAAPTLYRQPIASNYLLIKDDNASSPYPGYAANPPSTYESTCSRQLLLHNPLNDPMSAQQRIVDSCAGTYYPLISVKVQPTGTTTVPIQRVVNDSIKTQGSGNYFYASTWDKQAECLNIEWVGAKSLKFGKAPSCIRNESPCPQGEWINSKQDMVRLRHWAIYNKRWPKVAYGAGSSMNCVNSSVAINGMTPHLSGDGTTYGGIAGIRIWKKWVYRSFKHFRRPSYVTLPPDPNDETCSEYYDPEDEDCSDEETDETNNDCGINSFAGEEWTCAPDTDAPTAAPLAKDGVTYGIGPFSLASLVLHNGTSVEDTCSLRNAILLKIKTTGSPNAKSLELNLDSIDFRFADNSVYQSRPVPQRNGAAHTESCGATTPGNADSWPCWYNFLNASGDPVRNSNFCRDTAQHARRK</sequence>
<protein>
    <submittedName>
        <fullName evidence="1">Uncharacterized protein</fullName>
    </submittedName>
</protein>
<reference evidence="1" key="1">
    <citation type="submission" date="2021-03" db="EMBL/GenBank/DDBJ databases">
        <authorList>
            <person name="Jaffe A."/>
        </authorList>
    </citation>
    <scope>NUCLEOTIDE SEQUENCE</scope>
    <source>
        <strain evidence="1">RIFCSPLOWO2_01_FULL_58_19</strain>
    </source>
</reference>
<evidence type="ECO:0000313" key="1">
    <source>
        <dbReference type="EMBL" id="MBS3062794.1"/>
    </source>
</evidence>
<name>A0A8T4L842_9ARCH</name>
<reference evidence="1" key="2">
    <citation type="submission" date="2021-05" db="EMBL/GenBank/DDBJ databases">
        <title>Protein family content uncovers lineage relationships and bacterial pathway maintenance mechanisms in DPANN archaea.</title>
        <authorList>
            <person name="Castelle C.J."/>
            <person name="Meheust R."/>
            <person name="Jaffe A.L."/>
            <person name="Seitz K."/>
            <person name="Gong X."/>
            <person name="Baker B.J."/>
            <person name="Banfield J.F."/>
        </authorList>
    </citation>
    <scope>NUCLEOTIDE SEQUENCE</scope>
    <source>
        <strain evidence="1">RIFCSPLOWO2_01_FULL_58_19</strain>
    </source>
</reference>
<accession>A0A8T4L842</accession>
<evidence type="ECO:0000313" key="2">
    <source>
        <dbReference type="Proteomes" id="UP000678237"/>
    </source>
</evidence>
<dbReference type="Proteomes" id="UP000678237">
    <property type="component" value="Unassembled WGS sequence"/>
</dbReference>
<organism evidence="1 2">
    <name type="scientific">Candidatus Iainarchaeum sp</name>
    <dbReference type="NCBI Taxonomy" id="3101447"/>
    <lineage>
        <taxon>Archaea</taxon>
        <taxon>Candidatus Iainarchaeota</taxon>
        <taxon>Candidatus Iainarchaeia</taxon>
        <taxon>Candidatus Iainarchaeales</taxon>
        <taxon>Candidatus Iainarchaeaceae</taxon>
        <taxon>Candidatus Iainarchaeum</taxon>
    </lineage>
</organism>